<dbReference type="KEGG" id="ebla:JGUZn3_15830"/>
<evidence type="ECO:0008006" key="3">
    <source>
        <dbReference type="Google" id="ProtNLM"/>
    </source>
</evidence>
<gene>
    <name evidence="1" type="ORF">JGUZn3_15830</name>
</gene>
<dbReference type="AlphaFoldDB" id="A0A7H1NSP6"/>
<dbReference type="Gene3D" id="3.40.109.10">
    <property type="entry name" value="NADH Oxidase"/>
    <property type="match status" value="1"/>
</dbReference>
<reference evidence="1 2" key="1">
    <citation type="submission" date="2020-08" db="EMBL/GenBank/DDBJ databases">
        <title>Complete genome sequence of Entomobacter blattae G55GP.</title>
        <authorList>
            <person name="Poehlein A."/>
            <person name="Guzman J."/>
            <person name="Daniel R."/>
            <person name="Vilcinskas A."/>
        </authorList>
    </citation>
    <scope>NUCLEOTIDE SEQUENCE [LARGE SCALE GENOMIC DNA]</scope>
    <source>
        <strain evidence="1 2">G55GP</strain>
    </source>
</reference>
<protein>
    <recommendedName>
        <fullName evidence="3">Nitroreductase domain-containing protein</fullName>
    </recommendedName>
</protein>
<name>A0A7H1NSP6_9PROT</name>
<proteinExistence type="predicted"/>
<dbReference type="EMBL" id="CP060244">
    <property type="protein sequence ID" value="QNT78806.1"/>
    <property type="molecule type" value="Genomic_DNA"/>
</dbReference>
<accession>A0A7H1NSP6</accession>
<organism evidence="1 2">
    <name type="scientific">Entomobacter blattae</name>
    <dbReference type="NCBI Taxonomy" id="2762277"/>
    <lineage>
        <taxon>Bacteria</taxon>
        <taxon>Pseudomonadati</taxon>
        <taxon>Pseudomonadota</taxon>
        <taxon>Alphaproteobacteria</taxon>
        <taxon>Acetobacterales</taxon>
        <taxon>Acetobacteraceae</taxon>
        <taxon>Entomobacter</taxon>
    </lineage>
</organism>
<dbReference type="RefSeq" id="WP_203413036.1">
    <property type="nucleotide sequence ID" value="NZ_CP060244.1"/>
</dbReference>
<dbReference type="Proteomes" id="UP000516349">
    <property type="component" value="Chromosome"/>
</dbReference>
<dbReference type="InterPro" id="IPR000415">
    <property type="entry name" value="Nitroreductase-like"/>
</dbReference>
<keyword evidence="2" id="KW-1185">Reference proteome</keyword>
<evidence type="ECO:0000313" key="1">
    <source>
        <dbReference type="EMBL" id="QNT78806.1"/>
    </source>
</evidence>
<evidence type="ECO:0000313" key="2">
    <source>
        <dbReference type="Proteomes" id="UP000516349"/>
    </source>
</evidence>
<sequence length="258" mass="28493">MSVFLHGFHCKVSFLNNEENIKKNLFVNGNDLVYVSQTIQIYQSLYPYSSNANDESPSISALTNSIKNYLPKAPALALHSLNIDSPQALYEILCQREAIRNLSPDLNISLAIDIIKSTLSISPLNSNLDIKYILLHKKNAQQRAIYTIASNGDILSSDIIEEKIASTILIQKNLSQAACIVFIIINLEKYLYQHGAIGYRIAMMKSGEKVIDLWLSCLAHNLVGCPCGGFSESILLPYGIDGYSNTVGIAFAFGEEVL</sequence>
<dbReference type="GO" id="GO:0016491">
    <property type="term" value="F:oxidoreductase activity"/>
    <property type="evidence" value="ECO:0007669"/>
    <property type="project" value="InterPro"/>
</dbReference>